<gene>
    <name evidence="1" type="ORF">ELAC_0064</name>
</gene>
<protein>
    <submittedName>
        <fullName evidence="1">Uncharacterized protein</fullName>
    </submittedName>
</protein>
<accession>A0A0H5DN07</accession>
<evidence type="ECO:0000313" key="1">
    <source>
        <dbReference type="EMBL" id="CRX37427.1"/>
    </source>
</evidence>
<dbReference type="EMBL" id="CWGJ01000001">
    <property type="protein sequence ID" value="CRX37427.1"/>
    <property type="molecule type" value="Genomic_DNA"/>
</dbReference>
<sequence length="131" mass="15009">MLHHPIALFGEAERGDFKTAHICRSLEDLVDQCGEPPLDSKGLYCAVQVLLYRHDLIFFRVKEEGFSLADYFFGLKLLTEYDFPERLTAICIPGVGDQEVIRVAKKVCSLHHSLIITSEQDFYDLMTDQKQ</sequence>
<dbReference type="AlphaFoldDB" id="A0A0H5DN07"/>
<dbReference type="Proteomes" id="UP000220251">
    <property type="component" value="Unassembled WGS sequence"/>
</dbReference>
<keyword evidence="2" id="KW-1185">Reference proteome</keyword>
<dbReference type="OrthoDB" id="18491at2"/>
<dbReference type="RefSeq" id="WP_098037283.1">
    <property type="nucleotide sequence ID" value="NZ_CWGJ01000001.1"/>
</dbReference>
<proteinExistence type="predicted"/>
<organism evidence="1 2">
    <name type="scientific">Estrella lausannensis</name>
    <dbReference type="NCBI Taxonomy" id="483423"/>
    <lineage>
        <taxon>Bacteria</taxon>
        <taxon>Pseudomonadati</taxon>
        <taxon>Chlamydiota</taxon>
        <taxon>Chlamydiia</taxon>
        <taxon>Parachlamydiales</taxon>
        <taxon>Candidatus Criblamydiaceae</taxon>
        <taxon>Estrella</taxon>
    </lineage>
</organism>
<evidence type="ECO:0000313" key="2">
    <source>
        <dbReference type="Proteomes" id="UP000220251"/>
    </source>
</evidence>
<reference evidence="2" key="1">
    <citation type="submission" date="2015-06" db="EMBL/GenBank/DDBJ databases">
        <authorList>
            <person name="Bertelli C."/>
        </authorList>
    </citation>
    <scope>NUCLEOTIDE SEQUENCE [LARGE SCALE GENOMIC DNA]</scope>
    <source>
        <strain evidence="2">CRIB-30</strain>
    </source>
</reference>
<name>A0A0H5DN07_9BACT</name>